<feature type="compositionally biased region" description="Pro residues" evidence="1">
    <location>
        <begin position="68"/>
        <end position="79"/>
    </location>
</feature>
<dbReference type="Proteomes" id="UP001595528">
    <property type="component" value="Unassembled WGS sequence"/>
</dbReference>
<protein>
    <recommendedName>
        <fullName evidence="4">Antifreeze glycopeptide polyprotein</fullName>
    </recommendedName>
</protein>
<proteinExistence type="predicted"/>
<dbReference type="EMBL" id="JBHRTR010000019">
    <property type="protein sequence ID" value="MFC3226966.1"/>
    <property type="molecule type" value="Genomic_DNA"/>
</dbReference>
<evidence type="ECO:0000313" key="3">
    <source>
        <dbReference type="Proteomes" id="UP001595528"/>
    </source>
</evidence>
<reference evidence="3" key="1">
    <citation type="journal article" date="2019" name="Int. J. Syst. Evol. Microbiol.">
        <title>The Global Catalogue of Microorganisms (GCM) 10K type strain sequencing project: providing services to taxonomists for standard genome sequencing and annotation.</title>
        <authorList>
            <consortium name="The Broad Institute Genomics Platform"/>
            <consortium name="The Broad Institute Genome Sequencing Center for Infectious Disease"/>
            <person name="Wu L."/>
            <person name="Ma J."/>
        </authorList>
    </citation>
    <scope>NUCLEOTIDE SEQUENCE [LARGE SCALE GENOMIC DNA]</scope>
    <source>
        <strain evidence="3">KCTC 42964</strain>
    </source>
</reference>
<comment type="caution">
    <text evidence="2">The sequence shown here is derived from an EMBL/GenBank/DDBJ whole genome shotgun (WGS) entry which is preliminary data.</text>
</comment>
<evidence type="ECO:0000313" key="2">
    <source>
        <dbReference type="EMBL" id="MFC3226966.1"/>
    </source>
</evidence>
<dbReference type="RefSeq" id="WP_379899125.1">
    <property type="nucleotide sequence ID" value="NZ_JBHRTR010000019.1"/>
</dbReference>
<sequence>MPGRLSGRFRTGAGTARRVLAAACLLYAAQSVLPGTAFLDGAAAQPTTLIPGLSGGNAAAPDTGSAPAPRPSAPAPQRPSGPARIEIGELDSPDRAPVGTLAPQDGAFPPAIWRDTPAAGLEPLFDTLALPTRSVALQEIRRRLLLSPASPPQGVAPETFLQWRIAALLGAGRAGDAAALAAAAPGNALAAPAMRRRAAEAAWLAGQAPLACDLTRSALLEGADPWWEKSNLLCQVADGNPAMAALTAETIAEIGDRPDPFIRAARQALNGSKVADDPALVADPLNLALFRLTGSAPPEGIDAGAGAAALAALAALPEASLRMRLPAAERAVGEGNLPPATLAGLWLEAAAGDSPAADAPARTYRTLERQIGDPGQTQPLEDSVDAMLLAGRSAGIPVAAARTATPLLARLNPERLSGDLAAETMRTFLRAGDVEEALSWWQRLRAAGADPQARRAETGIWAVLRLASPGFLPWSDADHAAWTATLADLPESRRRSREETYLALADALDLPLGPEQAAALRALPAPDTAGPAALSPGASRSPAQQRREAVGRFDTAVAARRQGEAMLAALAALLPDGPGAADLALVVHLARGLNGLGLSAEARRIAAEKALAAGL</sequence>
<organism evidence="2 3">
    <name type="scientific">Marinibaculum pumilum</name>
    <dbReference type="NCBI Taxonomy" id="1766165"/>
    <lineage>
        <taxon>Bacteria</taxon>
        <taxon>Pseudomonadati</taxon>
        <taxon>Pseudomonadota</taxon>
        <taxon>Alphaproteobacteria</taxon>
        <taxon>Rhodospirillales</taxon>
        <taxon>Rhodospirillaceae</taxon>
        <taxon>Marinibaculum</taxon>
    </lineage>
</organism>
<evidence type="ECO:0000256" key="1">
    <source>
        <dbReference type="SAM" id="MobiDB-lite"/>
    </source>
</evidence>
<feature type="region of interest" description="Disordered" evidence="1">
    <location>
        <begin position="53"/>
        <end position="98"/>
    </location>
</feature>
<accession>A0ABV7KX35</accession>
<keyword evidence="3" id="KW-1185">Reference proteome</keyword>
<feature type="region of interest" description="Disordered" evidence="1">
    <location>
        <begin position="526"/>
        <end position="550"/>
    </location>
</feature>
<evidence type="ECO:0008006" key="4">
    <source>
        <dbReference type="Google" id="ProtNLM"/>
    </source>
</evidence>
<name>A0ABV7KX35_9PROT</name>
<gene>
    <name evidence="2" type="ORF">ACFOGJ_06985</name>
</gene>